<reference evidence="1 2" key="1">
    <citation type="submission" date="2024-11" db="EMBL/GenBank/DDBJ databases">
        <title>Adaptive evolution of stress response genes in parasites aligns with host niche diversity.</title>
        <authorList>
            <person name="Hahn C."/>
            <person name="Resl P."/>
        </authorList>
    </citation>
    <scope>NUCLEOTIDE SEQUENCE [LARGE SCALE GENOMIC DNA]</scope>
    <source>
        <strain evidence="1">EGGRZ-B1_66</strain>
        <tissue evidence="1">Body</tissue>
    </source>
</reference>
<dbReference type="EMBL" id="JBJKFK010005362">
    <property type="protein sequence ID" value="KAL3308365.1"/>
    <property type="molecule type" value="Genomic_DNA"/>
</dbReference>
<protein>
    <submittedName>
        <fullName evidence="1">Uncharacterized protein</fullName>
    </submittedName>
</protein>
<keyword evidence="2" id="KW-1185">Reference proteome</keyword>
<organism evidence="1 2">
    <name type="scientific">Cichlidogyrus casuarinus</name>
    <dbReference type="NCBI Taxonomy" id="1844966"/>
    <lineage>
        <taxon>Eukaryota</taxon>
        <taxon>Metazoa</taxon>
        <taxon>Spiralia</taxon>
        <taxon>Lophotrochozoa</taxon>
        <taxon>Platyhelminthes</taxon>
        <taxon>Monogenea</taxon>
        <taxon>Monopisthocotylea</taxon>
        <taxon>Dactylogyridea</taxon>
        <taxon>Ancyrocephalidae</taxon>
        <taxon>Cichlidogyrus</taxon>
    </lineage>
</organism>
<gene>
    <name evidence="1" type="ORF">Ciccas_013104</name>
</gene>
<evidence type="ECO:0000313" key="1">
    <source>
        <dbReference type="EMBL" id="KAL3308365.1"/>
    </source>
</evidence>
<comment type="caution">
    <text evidence="1">The sequence shown here is derived from an EMBL/GenBank/DDBJ whole genome shotgun (WGS) entry which is preliminary data.</text>
</comment>
<dbReference type="Proteomes" id="UP001626550">
    <property type="component" value="Unassembled WGS sequence"/>
</dbReference>
<dbReference type="AlphaFoldDB" id="A0ABD2PMI9"/>
<accession>A0ABD2PMI9</accession>
<proteinExistence type="predicted"/>
<name>A0ABD2PMI9_9PLAT</name>
<evidence type="ECO:0000313" key="2">
    <source>
        <dbReference type="Proteomes" id="UP001626550"/>
    </source>
</evidence>
<sequence length="94" mass="10708">MDGRCPLINANFLSHLSRQHNISPPSEKTTSFNLEKMLIRIDALMPRILIPLQPHHPDRISNIPAHLKRSCHFIGPDALSIHVSSSKEKKKEVR</sequence>